<feature type="transmembrane region" description="Helical" evidence="1">
    <location>
        <begin position="236"/>
        <end position="256"/>
    </location>
</feature>
<dbReference type="OrthoDB" id="3777679at2"/>
<keyword evidence="1" id="KW-1133">Transmembrane helix</keyword>
<protein>
    <submittedName>
        <fullName evidence="3">Putative membrane protein DUF2157</fullName>
    </submittedName>
</protein>
<feature type="transmembrane region" description="Helical" evidence="1">
    <location>
        <begin position="80"/>
        <end position="98"/>
    </location>
</feature>
<sequence>MDRVRVSSGRLTWLRREIAVWEAEGVIGREAAEAIAARYEAGRRLALERIALVLGASFVGVGLLWVVAANYERMPPSVRFAGIVAVWLGAVAAGQVVAARSGGSVAAAVRVIAVCAAGGVVFQAAQSLQVPAGSSGLLGAWAGGALAYAYATRERAILVVAAGLTVGWYCWWAAERAASHGTVAMAMLVAAALVTALAVLHERPLPDLAPVWRPVGVLLALVGLFIVAFPDQDFRISGPLWAGAGVAAVLCAAAVLRAPSAWAEIAAVLAVLGAGLVLAVWDPDGSGTIRAVAGIAVYVVAAAWFALLGTSKGLPGVTPLATAALVLFVTTQSFAIFAPLFSGAALFLVLGAVLLGTGVAAHRARRLITEVSR</sequence>
<feature type="transmembrane region" description="Helical" evidence="1">
    <location>
        <begin position="156"/>
        <end position="174"/>
    </location>
</feature>
<evidence type="ECO:0000256" key="1">
    <source>
        <dbReference type="SAM" id="Phobius"/>
    </source>
</evidence>
<organism evidence="3 4">
    <name type="scientific">Actinocorallia herbida</name>
    <dbReference type="NCBI Taxonomy" id="58109"/>
    <lineage>
        <taxon>Bacteria</taxon>
        <taxon>Bacillati</taxon>
        <taxon>Actinomycetota</taxon>
        <taxon>Actinomycetes</taxon>
        <taxon>Streptosporangiales</taxon>
        <taxon>Thermomonosporaceae</taxon>
        <taxon>Actinocorallia</taxon>
    </lineage>
</organism>
<feature type="transmembrane region" description="Helical" evidence="1">
    <location>
        <begin position="287"/>
        <end position="308"/>
    </location>
</feature>
<comment type="caution">
    <text evidence="3">The sequence shown here is derived from an EMBL/GenBank/DDBJ whole genome shotgun (WGS) entry which is preliminary data.</text>
</comment>
<dbReference type="Proteomes" id="UP000272400">
    <property type="component" value="Unassembled WGS sequence"/>
</dbReference>
<feature type="transmembrane region" description="Helical" evidence="1">
    <location>
        <begin position="261"/>
        <end position="281"/>
    </location>
</feature>
<keyword evidence="1" id="KW-0812">Transmembrane</keyword>
<feature type="domain" description="DUF2157" evidence="2">
    <location>
        <begin position="21"/>
        <end position="157"/>
    </location>
</feature>
<accession>A0A3N1CXH4</accession>
<feature type="transmembrane region" description="Helical" evidence="1">
    <location>
        <begin position="50"/>
        <end position="68"/>
    </location>
</feature>
<reference evidence="3 4" key="1">
    <citation type="submission" date="2018-11" db="EMBL/GenBank/DDBJ databases">
        <title>Sequencing the genomes of 1000 actinobacteria strains.</title>
        <authorList>
            <person name="Klenk H.-P."/>
        </authorList>
    </citation>
    <scope>NUCLEOTIDE SEQUENCE [LARGE SCALE GENOMIC DNA]</scope>
    <source>
        <strain evidence="3 4">DSM 44254</strain>
    </source>
</reference>
<keyword evidence="4" id="KW-1185">Reference proteome</keyword>
<dbReference type="AlphaFoldDB" id="A0A3N1CXH4"/>
<keyword evidence="1" id="KW-0472">Membrane</keyword>
<feature type="transmembrane region" description="Helical" evidence="1">
    <location>
        <begin position="180"/>
        <end position="199"/>
    </location>
</feature>
<gene>
    <name evidence="3" type="ORF">EDD29_3550</name>
</gene>
<dbReference type="InterPro" id="IPR018677">
    <property type="entry name" value="DUF2157"/>
</dbReference>
<evidence type="ECO:0000313" key="3">
    <source>
        <dbReference type="EMBL" id="ROO85993.1"/>
    </source>
</evidence>
<evidence type="ECO:0000259" key="2">
    <source>
        <dbReference type="Pfam" id="PF09925"/>
    </source>
</evidence>
<name>A0A3N1CXH4_9ACTN</name>
<feature type="transmembrane region" description="Helical" evidence="1">
    <location>
        <begin position="105"/>
        <end position="125"/>
    </location>
</feature>
<feature type="transmembrane region" description="Helical" evidence="1">
    <location>
        <begin position="344"/>
        <end position="364"/>
    </location>
</feature>
<feature type="transmembrane region" description="Helical" evidence="1">
    <location>
        <begin position="211"/>
        <end position="230"/>
    </location>
</feature>
<dbReference type="EMBL" id="RJKE01000001">
    <property type="protein sequence ID" value="ROO85993.1"/>
    <property type="molecule type" value="Genomic_DNA"/>
</dbReference>
<evidence type="ECO:0000313" key="4">
    <source>
        <dbReference type="Proteomes" id="UP000272400"/>
    </source>
</evidence>
<dbReference type="Pfam" id="PF09925">
    <property type="entry name" value="DUF2157"/>
    <property type="match status" value="1"/>
</dbReference>
<proteinExistence type="predicted"/>